<organism evidence="1 2">
    <name type="scientific">Nitrospira tepida</name>
    <dbReference type="NCBI Taxonomy" id="2973512"/>
    <lineage>
        <taxon>Bacteria</taxon>
        <taxon>Pseudomonadati</taxon>
        <taxon>Nitrospirota</taxon>
        <taxon>Nitrospiria</taxon>
        <taxon>Nitrospirales</taxon>
        <taxon>Nitrospiraceae</taxon>
        <taxon>Nitrospira</taxon>
    </lineage>
</organism>
<name>A0AA86TBX7_9BACT</name>
<evidence type="ECO:0000313" key="1">
    <source>
        <dbReference type="EMBL" id="CAI4034188.1"/>
    </source>
</evidence>
<dbReference type="KEGG" id="nti:DNFV4_04632"/>
<sequence>MRMVYLAIFSVSSVLLINYGYASSAETLKGNDGRASKVLRFTGVQQQIHAIPGYVLAGFDRSSKNLATTRQAVVRQVLTQAFDANQIERRVTSKVSKDLSKEAAGKIAVWLQSDLGKRISALEEGGWTTSGNQIEPVVAQLEKIDLEKLEKDAPQAVRLRLIRRLDHSTNATETLVDLSEASAFGAATVLDASRPVDQRLGVDRVRVQIDQDRPKLRMRSQQVATATFLLTYQTLTDAELERYAEFLESDPGREYLAATHDALKNALYEASETMNRSLSALFTRPKG</sequence>
<dbReference type="AlphaFoldDB" id="A0AA86TBX7"/>
<keyword evidence="2" id="KW-1185">Reference proteome</keyword>
<proteinExistence type="predicted"/>
<reference evidence="1" key="1">
    <citation type="submission" date="2022-10" db="EMBL/GenBank/DDBJ databases">
        <authorList>
            <person name="Koch H."/>
        </authorList>
    </citation>
    <scope>NUCLEOTIDE SEQUENCE</scope>
    <source>
        <strain evidence="1">DNF</strain>
    </source>
</reference>
<evidence type="ECO:0000313" key="2">
    <source>
        <dbReference type="Proteomes" id="UP001179121"/>
    </source>
</evidence>
<gene>
    <name evidence="1" type="ORF">DNFV4_04632</name>
</gene>
<dbReference type="Proteomes" id="UP001179121">
    <property type="component" value="Chromosome"/>
</dbReference>
<protein>
    <submittedName>
        <fullName evidence="1">Uncharacterized protein</fullName>
    </submittedName>
</protein>
<accession>A0AA86TBX7</accession>
<dbReference type="EMBL" id="OX365700">
    <property type="protein sequence ID" value="CAI4034188.1"/>
    <property type="molecule type" value="Genomic_DNA"/>
</dbReference>